<evidence type="ECO:0000313" key="1">
    <source>
        <dbReference type="EMBL" id="KAJ2802739.1"/>
    </source>
</evidence>
<sequence>LKELQARAADADYVATAYPGCHVLVQFASFNSTPEDCKEICFTGPQYYHETCLIYCRNCLANAKEEVTGTVDYAFYLPELPASGQDDTTALLDPIELEHGQVLSVAQAEEFLSLVGKHLKLVQFTSSKTEAGNLQYHAQLAVSLLLCYFYQEHKSDNAMVPLHLKLHV</sequence>
<reference evidence="1" key="1">
    <citation type="submission" date="2022-07" db="EMBL/GenBank/DDBJ databases">
        <title>Phylogenomic reconstructions and comparative analyses of Kickxellomycotina fungi.</title>
        <authorList>
            <person name="Reynolds N.K."/>
            <person name="Stajich J.E."/>
            <person name="Barry K."/>
            <person name="Grigoriev I.V."/>
            <person name="Crous P."/>
            <person name="Smith M.E."/>
        </authorList>
    </citation>
    <scope>NUCLEOTIDE SEQUENCE</scope>
    <source>
        <strain evidence="1">NRRL 1565</strain>
    </source>
</reference>
<dbReference type="AlphaFoldDB" id="A0A9W8HW61"/>
<keyword evidence="2" id="KW-1185">Reference proteome</keyword>
<dbReference type="EMBL" id="JANBUO010000616">
    <property type="protein sequence ID" value="KAJ2802739.1"/>
    <property type="molecule type" value="Genomic_DNA"/>
</dbReference>
<accession>A0A9W8HW61</accession>
<proteinExistence type="predicted"/>
<dbReference type="Proteomes" id="UP001140094">
    <property type="component" value="Unassembled WGS sequence"/>
</dbReference>
<evidence type="ECO:0000313" key="2">
    <source>
        <dbReference type="Proteomes" id="UP001140094"/>
    </source>
</evidence>
<organism evidence="1 2">
    <name type="scientific">Coemansia guatemalensis</name>
    <dbReference type="NCBI Taxonomy" id="2761395"/>
    <lineage>
        <taxon>Eukaryota</taxon>
        <taxon>Fungi</taxon>
        <taxon>Fungi incertae sedis</taxon>
        <taxon>Zoopagomycota</taxon>
        <taxon>Kickxellomycotina</taxon>
        <taxon>Kickxellomycetes</taxon>
        <taxon>Kickxellales</taxon>
        <taxon>Kickxellaceae</taxon>
        <taxon>Coemansia</taxon>
    </lineage>
</organism>
<feature type="non-terminal residue" evidence="1">
    <location>
        <position position="1"/>
    </location>
</feature>
<protein>
    <submittedName>
        <fullName evidence="1">Uncharacterized protein</fullName>
    </submittedName>
</protein>
<comment type="caution">
    <text evidence="1">The sequence shown here is derived from an EMBL/GenBank/DDBJ whole genome shotgun (WGS) entry which is preliminary data.</text>
</comment>
<name>A0A9W8HW61_9FUNG</name>
<gene>
    <name evidence="1" type="ORF">H4R20_003162</name>
</gene>